<protein>
    <recommendedName>
        <fullName evidence="7">AIMP2 thioredoxin-like domain-containing protein</fullName>
    </recommendedName>
</protein>
<evidence type="ECO:0000313" key="9">
    <source>
        <dbReference type="Proteomes" id="UP001497497"/>
    </source>
</evidence>
<evidence type="ECO:0000256" key="2">
    <source>
        <dbReference type="ARBA" id="ARBA00004514"/>
    </source>
</evidence>
<comment type="caution">
    <text evidence="8">The sequence shown here is derived from an EMBL/GenBank/DDBJ whole genome shotgun (WGS) entry which is preliminary data.</text>
</comment>
<feature type="region of interest" description="Disordered" evidence="6">
    <location>
        <begin position="82"/>
        <end position="141"/>
    </location>
</feature>
<evidence type="ECO:0000256" key="3">
    <source>
        <dbReference type="ARBA" id="ARBA00022490"/>
    </source>
</evidence>
<reference evidence="8 9" key="1">
    <citation type="submission" date="2024-04" db="EMBL/GenBank/DDBJ databases">
        <authorList>
            <consortium name="Genoscope - CEA"/>
            <person name="William W."/>
        </authorList>
    </citation>
    <scope>NUCLEOTIDE SEQUENCE [LARGE SCALE GENOMIC DNA]</scope>
</reference>
<gene>
    <name evidence="8" type="ORF">GSLYS_00010781001</name>
</gene>
<dbReference type="Proteomes" id="UP001497497">
    <property type="component" value="Unassembled WGS sequence"/>
</dbReference>
<keyword evidence="3" id="KW-0963">Cytoplasm</keyword>
<dbReference type="InterPro" id="IPR042360">
    <property type="entry name" value="AIMP2"/>
</dbReference>
<dbReference type="PANTHER" id="PTHR13438">
    <property type="entry name" value="AMINOACYL TRNA SYNTHASE COMPLEX-INTERACTING MULTIFUNCTIONAL PROTEIN"/>
    <property type="match status" value="1"/>
</dbReference>
<dbReference type="InterPro" id="IPR036282">
    <property type="entry name" value="Glutathione-S-Trfase_C_sf"/>
</dbReference>
<evidence type="ECO:0000256" key="5">
    <source>
        <dbReference type="ARBA" id="ARBA00023242"/>
    </source>
</evidence>
<dbReference type="GO" id="GO:0005829">
    <property type="term" value="C:cytosol"/>
    <property type="evidence" value="ECO:0007669"/>
    <property type="project" value="UniProtKB-SubCell"/>
</dbReference>
<dbReference type="AlphaFoldDB" id="A0AAV2HRY2"/>
<dbReference type="InterPro" id="IPR041503">
    <property type="entry name" value="AIMP2_thioredoxin"/>
</dbReference>
<dbReference type="GO" id="GO:0017101">
    <property type="term" value="C:aminoacyl-tRNA synthetase multienzyme complex"/>
    <property type="evidence" value="ECO:0007669"/>
    <property type="project" value="InterPro"/>
</dbReference>
<name>A0AAV2HRY2_LYMST</name>
<dbReference type="SUPFAM" id="SSF47616">
    <property type="entry name" value="GST C-terminal domain-like"/>
    <property type="match status" value="1"/>
</dbReference>
<keyword evidence="4" id="KW-0648">Protein biosynthesis</keyword>
<organism evidence="8 9">
    <name type="scientific">Lymnaea stagnalis</name>
    <name type="common">Great pond snail</name>
    <name type="synonym">Helix stagnalis</name>
    <dbReference type="NCBI Taxonomy" id="6523"/>
    <lineage>
        <taxon>Eukaryota</taxon>
        <taxon>Metazoa</taxon>
        <taxon>Spiralia</taxon>
        <taxon>Lophotrochozoa</taxon>
        <taxon>Mollusca</taxon>
        <taxon>Gastropoda</taxon>
        <taxon>Heterobranchia</taxon>
        <taxon>Euthyneura</taxon>
        <taxon>Panpulmonata</taxon>
        <taxon>Hygrophila</taxon>
        <taxon>Lymnaeoidea</taxon>
        <taxon>Lymnaeidae</taxon>
        <taxon>Lymnaea</taxon>
    </lineage>
</organism>
<evidence type="ECO:0000313" key="8">
    <source>
        <dbReference type="EMBL" id="CAL1536868.1"/>
    </source>
</evidence>
<dbReference type="GO" id="GO:0005634">
    <property type="term" value="C:nucleus"/>
    <property type="evidence" value="ECO:0007669"/>
    <property type="project" value="UniProtKB-SubCell"/>
</dbReference>
<evidence type="ECO:0000256" key="4">
    <source>
        <dbReference type="ARBA" id="ARBA00022917"/>
    </source>
</evidence>
<evidence type="ECO:0000256" key="6">
    <source>
        <dbReference type="SAM" id="MobiDB-lite"/>
    </source>
</evidence>
<evidence type="ECO:0000259" key="7">
    <source>
        <dbReference type="Pfam" id="PF18569"/>
    </source>
</evidence>
<feature type="region of interest" description="Disordered" evidence="6">
    <location>
        <begin position="164"/>
        <end position="183"/>
    </location>
</feature>
<evidence type="ECO:0000256" key="1">
    <source>
        <dbReference type="ARBA" id="ARBA00004123"/>
    </source>
</evidence>
<dbReference type="Pfam" id="PF18569">
    <property type="entry name" value="Thioredoxin_16"/>
    <property type="match status" value="1"/>
</dbReference>
<dbReference type="EMBL" id="CAXITT010000241">
    <property type="protein sequence ID" value="CAL1536868.1"/>
    <property type="molecule type" value="Genomic_DNA"/>
</dbReference>
<keyword evidence="9" id="KW-1185">Reference proteome</keyword>
<sequence>MGNVVSRCAQNLRNALRTCSKKRPEDEAMLSVCDSEPLDKCQEPLFDTSRTGVHHGAGSGSRSGSCSSLARLQDKMEVVDCKILPSTPRTSVRRSTPRRSTHSSKGCQHVEHSESRGQSQDRSFVDQESQTNAVDSDPPEAACQEAVLSKEYIVKTYSIQNATPSPATQAKFPPSPLPPHQEQVWLGSASSTSSPLVNLERRQEDVLKRLEHLQASVSKLAQQYQVTEAPAVGSVAQQTARIAPVSAGVQSQSKPQVTTDKVLDLVISVNPASIPFSLLILCEQLSKQYVILKSTFVHSSASAIVPERLKNLLNSNGGVKRGDSQIAISIVWKKIANGPELVVDPSRQTPIQGEVNVARYLARLLNPAWDQADIIKATQVDDLLDTAQLQILEGNSKEKAAAVRTLNSTLGKRDWLIGTEPSIADFCCWSALQQTGQASSSPANVKKWLNLCSQHQLFETVRGLLS</sequence>
<feature type="compositionally biased region" description="Basic residues" evidence="6">
    <location>
        <begin position="91"/>
        <end position="102"/>
    </location>
</feature>
<proteinExistence type="predicted"/>
<feature type="compositionally biased region" description="Polar residues" evidence="6">
    <location>
        <begin position="116"/>
        <end position="134"/>
    </location>
</feature>
<dbReference type="PANTHER" id="PTHR13438:SF2">
    <property type="entry name" value="AMINOACYL TRNA SYNTHASE COMPLEX-INTERACTING MULTIFUNCTIONAL PROTEIN 2"/>
    <property type="match status" value="1"/>
</dbReference>
<dbReference type="GO" id="GO:0006412">
    <property type="term" value="P:translation"/>
    <property type="evidence" value="ECO:0007669"/>
    <property type="project" value="UniProtKB-KW"/>
</dbReference>
<feature type="domain" description="AIMP2 thioredoxin-like" evidence="7">
    <location>
        <begin position="262"/>
        <end position="352"/>
    </location>
</feature>
<accession>A0AAV2HRY2</accession>
<keyword evidence="5" id="KW-0539">Nucleus</keyword>
<comment type="subcellular location">
    <subcellularLocation>
        <location evidence="2">Cytoplasm</location>
        <location evidence="2">Cytosol</location>
    </subcellularLocation>
    <subcellularLocation>
        <location evidence="1">Nucleus</location>
    </subcellularLocation>
</comment>
<dbReference type="Gene3D" id="1.20.1050.130">
    <property type="match status" value="1"/>
</dbReference>